<evidence type="ECO:0000259" key="2">
    <source>
        <dbReference type="Pfam" id="PF10881"/>
    </source>
</evidence>
<sequence length="228" mass="26714">MKLIIFILIVLIIAALLIRIILRSVNQHSPLLMQLHAAGIRTGDAERILSSSECWQRQKTLLTKREVSFMKGLFRIVDMKRWYLCPQVRVADIVQLNGNIRPRSRQWWQLFRMVSQWHVDVVIVERRSFSIVAAVELDDASHLRPERRRRDILLEEVLRQAGIPLLRSHDARKLLQMTGEWLDTFRTDLQSEQGSSRSENVHRFTRQHQVSETAVRKVKSDSCMEGNK</sequence>
<accession>F4T8N1</accession>
<protein>
    <recommendedName>
        <fullName evidence="2">DUF2726 domain-containing protein</fullName>
    </recommendedName>
</protein>
<evidence type="ECO:0000256" key="1">
    <source>
        <dbReference type="SAM" id="MobiDB-lite"/>
    </source>
</evidence>
<dbReference type="Proteomes" id="UP000004710">
    <property type="component" value="Unassembled WGS sequence"/>
</dbReference>
<evidence type="ECO:0000313" key="4">
    <source>
        <dbReference type="Proteomes" id="UP000004710"/>
    </source>
</evidence>
<dbReference type="HOGENOM" id="CLU_082936_1_0_6"/>
<feature type="domain" description="DUF2726" evidence="2">
    <location>
        <begin position="59"/>
        <end position="170"/>
    </location>
</feature>
<dbReference type="AlphaFoldDB" id="F4T8N1"/>
<dbReference type="EMBL" id="GL883934">
    <property type="protein sequence ID" value="EGI12756.1"/>
    <property type="molecule type" value="Genomic_DNA"/>
</dbReference>
<proteinExistence type="predicted"/>
<name>F4T8N1_ECOLX</name>
<reference evidence="3 4" key="1">
    <citation type="submission" date="2010-01" db="EMBL/GenBank/DDBJ databases">
        <title>The Genome Sequence of Escherichia coli M605.</title>
        <authorList>
            <consortium name="The Broad Institute Genome Sequencing Platform"/>
            <consortium name="The Broad Institute Genome Sequencing Center for Infectious Disease"/>
            <person name="Feldgarden M."/>
            <person name="Gordon D.M."/>
            <person name="Johnson J.R."/>
            <person name="Johnston B.D."/>
            <person name="Young S."/>
            <person name="Zeng Q."/>
            <person name="Koehrsen M."/>
            <person name="Alvarado L."/>
            <person name="Berlin A.M."/>
            <person name="Borenstein D."/>
            <person name="Chapman S.B."/>
            <person name="Chen Z."/>
            <person name="Engels R."/>
            <person name="Freedman E."/>
            <person name="Gellesch M."/>
            <person name="Goldberg J."/>
            <person name="Griggs A."/>
            <person name="Gujja S."/>
            <person name="Heilman E.R."/>
            <person name="Heiman D.I."/>
            <person name="Hepburn T.A."/>
            <person name="Howarth C."/>
            <person name="Jen D."/>
            <person name="Larson L."/>
            <person name="Lewis B."/>
            <person name="Mehta T."/>
            <person name="Park D."/>
            <person name="Pearson M."/>
            <person name="Richards J."/>
            <person name="Roberts A."/>
            <person name="Saif S."/>
            <person name="Shea T.D."/>
            <person name="Shenoy N."/>
            <person name="Sisk P."/>
            <person name="Stolte C."/>
            <person name="Sykes S.N."/>
            <person name="Walk T."/>
            <person name="White J."/>
            <person name="Yandava C."/>
            <person name="Haas B."/>
            <person name="Henn M.R."/>
            <person name="Nusbaum C."/>
            <person name="Birren B."/>
        </authorList>
    </citation>
    <scope>NUCLEOTIDE SEQUENCE [LARGE SCALE GENOMIC DNA]</scope>
    <source>
        <strain evidence="3 4">M605</strain>
    </source>
</reference>
<gene>
    <name evidence="3" type="ORF">ECIG_05438</name>
</gene>
<organism evidence="3 4">
    <name type="scientific">Escherichia coli M605</name>
    <dbReference type="NCBI Taxonomy" id="656417"/>
    <lineage>
        <taxon>Bacteria</taxon>
        <taxon>Pseudomonadati</taxon>
        <taxon>Pseudomonadota</taxon>
        <taxon>Gammaproteobacteria</taxon>
        <taxon>Enterobacterales</taxon>
        <taxon>Enterobacteriaceae</taxon>
        <taxon>Escherichia</taxon>
    </lineage>
</organism>
<dbReference type="Pfam" id="PF10881">
    <property type="entry name" value="DUF2726"/>
    <property type="match status" value="1"/>
</dbReference>
<dbReference type="InterPro" id="IPR024402">
    <property type="entry name" value="DUF2726"/>
</dbReference>
<feature type="compositionally biased region" description="Basic and acidic residues" evidence="1">
    <location>
        <begin position="214"/>
        <end position="228"/>
    </location>
</feature>
<feature type="region of interest" description="Disordered" evidence="1">
    <location>
        <begin position="192"/>
        <end position="228"/>
    </location>
</feature>
<evidence type="ECO:0000313" key="3">
    <source>
        <dbReference type="EMBL" id="EGI12756.1"/>
    </source>
</evidence>
<dbReference type="RefSeq" id="WP_000766821.1">
    <property type="nucleotide sequence ID" value="NZ_GL883934.1"/>
</dbReference>